<dbReference type="PANTHER" id="PTHR37165:SF1">
    <property type="entry name" value="TYPE 1 ENCAPSULIN SHELL PROTEIN"/>
    <property type="match status" value="1"/>
</dbReference>
<evidence type="ECO:0000313" key="5">
    <source>
        <dbReference type="Proteomes" id="UP000002593"/>
    </source>
</evidence>
<dbReference type="eggNOG" id="arCOG03349">
    <property type="taxonomic scope" value="Archaea"/>
</dbReference>
<proteinExistence type="predicted"/>
<dbReference type="GO" id="GO:0140737">
    <property type="term" value="C:encapsulin nanocompartment"/>
    <property type="evidence" value="ECO:0007669"/>
    <property type="project" value="UniProtKB-SubCell"/>
</dbReference>
<feature type="domain" description="Rubrerythrin diiron-binding" evidence="3">
    <location>
        <begin position="23"/>
        <end position="85"/>
    </location>
</feature>
<dbReference type="RefSeq" id="WP_011822670.1">
    <property type="nucleotide sequence ID" value="NC_008818.1"/>
</dbReference>
<evidence type="ECO:0000259" key="3">
    <source>
        <dbReference type="Pfam" id="PF02915"/>
    </source>
</evidence>
<dbReference type="EnsemblBacteria" id="ABM81352">
    <property type="protein sequence ID" value="ABM81352"/>
    <property type="gene ID" value="Hbut_1530"/>
</dbReference>
<dbReference type="GO" id="GO:0016491">
    <property type="term" value="F:oxidoreductase activity"/>
    <property type="evidence" value="ECO:0007669"/>
    <property type="project" value="InterPro"/>
</dbReference>
<dbReference type="Proteomes" id="UP000002593">
    <property type="component" value="Chromosome"/>
</dbReference>
<reference evidence="4 5" key="1">
    <citation type="journal article" date="2007" name="Archaea">
        <title>The genome of Hyperthermus butylicus: a sulfur-reducing, peptide fermenting, neutrophilic Crenarchaeote growing up to 108 degrees C.</title>
        <authorList>
            <person name="Brugger K."/>
            <person name="Chen L."/>
            <person name="Stark M."/>
            <person name="Zibat A."/>
            <person name="Redder P."/>
            <person name="Ruepp A."/>
            <person name="Awayez M."/>
            <person name="She Q."/>
            <person name="Garrett R.A."/>
            <person name="Klenk H.P."/>
        </authorList>
    </citation>
    <scope>NUCLEOTIDE SEQUENCE [LARGE SCALE GENOMIC DNA]</scope>
    <source>
        <strain evidence="5">DSM 5456 / JCM 9403 / PLM1-5</strain>
    </source>
</reference>
<keyword evidence="5" id="KW-1185">Reference proteome</keyword>
<evidence type="ECO:0000313" key="4">
    <source>
        <dbReference type="EMBL" id="ABM81352.1"/>
    </source>
</evidence>
<gene>
    <name evidence="4" type="ordered locus">Hbut_1530</name>
</gene>
<dbReference type="GeneID" id="4782593"/>
<dbReference type="KEGG" id="hbu:Hbut_1530"/>
<comment type="subcellular location">
    <subcellularLocation>
        <location evidence="1">Encapsulin nanocompartment</location>
    </subcellularLocation>
</comment>
<dbReference type="OrthoDB" id="60579at2157"/>
<dbReference type="InterPro" id="IPR009078">
    <property type="entry name" value="Ferritin-like_SF"/>
</dbReference>
<accession>A2BMZ1</accession>
<dbReference type="Gene3D" id="6.10.140.1960">
    <property type="match status" value="1"/>
</dbReference>
<keyword evidence="2" id="KW-1284">Encapsulin nanocompartment</keyword>
<dbReference type="Pfam" id="PF02915">
    <property type="entry name" value="Rubrerythrin"/>
    <property type="match status" value="1"/>
</dbReference>
<sequence>MLSQHPLLAKCNGGLDKLTLAEAVRLAIIGELDAINLYLQIARCVRDEKARKLFEEIAREEKTHVGELLELLRRLDPEQVRELEEGAKEAEELLGEG</sequence>
<protein>
    <submittedName>
        <fullName evidence="4">Conserved archaeal protein</fullName>
    </submittedName>
</protein>
<name>A2BMZ1_HYPBU</name>
<dbReference type="EMBL" id="CP000493">
    <property type="protein sequence ID" value="ABM81352.1"/>
    <property type="molecule type" value="Genomic_DNA"/>
</dbReference>
<dbReference type="HOGENOM" id="CLU_141525_1_0_2"/>
<dbReference type="GO" id="GO:0046872">
    <property type="term" value="F:metal ion binding"/>
    <property type="evidence" value="ECO:0007669"/>
    <property type="project" value="InterPro"/>
</dbReference>
<organism evidence="4 5">
    <name type="scientific">Hyperthermus butylicus (strain DSM 5456 / JCM 9403 / PLM1-5)</name>
    <dbReference type="NCBI Taxonomy" id="415426"/>
    <lineage>
        <taxon>Archaea</taxon>
        <taxon>Thermoproteota</taxon>
        <taxon>Thermoprotei</taxon>
        <taxon>Desulfurococcales</taxon>
        <taxon>Pyrodictiaceae</taxon>
        <taxon>Hyperthermus</taxon>
    </lineage>
</organism>
<dbReference type="STRING" id="415426.Hbut_1530"/>
<dbReference type="PANTHER" id="PTHR37165">
    <property type="entry name" value="PEPTIDASE U56 FAMILY"/>
    <property type="match status" value="1"/>
</dbReference>
<dbReference type="AlphaFoldDB" id="A2BMZ1"/>
<dbReference type="SUPFAM" id="SSF47240">
    <property type="entry name" value="Ferritin-like"/>
    <property type="match status" value="1"/>
</dbReference>
<dbReference type="InterPro" id="IPR003251">
    <property type="entry name" value="Rr_diiron-bd_dom"/>
</dbReference>
<evidence type="ECO:0000256" key="2">
    <source>
        <dbReference type="ARBA" id="ARBA00033787"/>
    </source>
</evidence>
<dbReference type="InterPro" id="IPR051429">
    <property type="entry name" value="Encapsulin_nc"/>
</dbReference>
<evidence type="ECO:0000256" key="1">
    <source>
        <dbReference type="ARBA" id="ARBA00033738"/>
    </source>
</evidence>